<evidence type="ECO:0000256" key="9">
    <source>
        <dbReference type="ARBA" id="ARBA00023136"/>
    </source>
</evidence>
<evidence type="ECO:0000256" key="1">
    <source>
        <dbReference type="ARBA" id="ARBA00004651"/>
    </source>
</evidence>
<dbReference type="GO" id="GO:0000287">
    <property type="term" value="F:magnesium ion binding"/>
    <property type="evidence" value="ECO:0007669"/>
    <property type="project" value="TreeGrafter"/>
</dbReference>
<sequence>MNITLISGSTMQAEAITVQQAASANGVVWLDIYPHDSGWERDVEQLLGFSIDEQHVQDAQNPTHPPFFDAAQQYEMLVFRGLTHTTLQLGSFQIESSPIVFFMAGNVLLSVHTTLKTDFHLLRARWLRGMKVRPPITAAGILCQLLTWLTDQYLNLRTPFAQQLEHWQKQLLHPDSDFRDWPALLKAGSQLRSYRLTMVEPQEEALDEWLDETELELDSRTEIRLNDVLEHFRRVSRDAEILQNDLENLVQIYFSATNQRTNEIIRVLTIASVIFLPLNLLAGIFGMNFEHMPGLASNYGFVWLLLGMLGITAVALWLLSWKRWL</sequence>
<accession>A0A1Y1QEL6</accession>
<dbReference type="SUPFAM" id="SSF144083">
    <property type="entry name" value="Magnesium transport protein CorA, transmembrane region"/>
    <property type="match status" value="1"/>
</dbReference>
<dbReference type="SUPFAM" id="SSF143865">
    <property type="entry name" value="CorA soluble domain-like"/>
    <property type="match status" value="1"/>
</dbReference>
<dbReference type="Pfam" id="PF01544">
    <property type="entry name" value="CorA"/>
    <property type="match status" value="1"/>
</dbReference>
<dbReference type="InterPro" id="IPR002523">
    <property type="entry name" value="MgTranspt_CorA/ZnTranspt_ZntB"/>
</dbReference>
<organism evidence="13 14">
    <name type="scientific">Thiothrix lacustris</name>
    <dbReference type="NCBI Taxonomy" id="525917"/>
    <lineage>
        <taxon>Bacteria</taxon>
        <taxon>Pseudomonadati</taxon>
        <taxon>Pseudomonadota</taxon>
        <taxon>Gammaproteobacteria</taxon>
        <taxon>Thiotrichales</taxon>
        <taxon>Thiotrichaceae</taxon>
        <taxon>Thiothrix</taxon>
    </lineage>
</organism>
<keyword evidence="4" id="KW-1003">Cell membrane</keyword>
<dbReference type="GO" id="GO:0005886">
    <property type="term" value="C:plasma membrane"/>
    <property type="evidence" value="ECO:0007669"/>
    <property type="project" value="UniProtKB-SubCell"/>
</dbReference>
<dbReference type="EMBL" id="MTEJ01000375">
    <property type="protein sequence ID" value="OQX03859.1"/>
    <property type="molecule type" value="Genomic_DNA"/>
</dbReference>
<keyword evidence="5 12" id="KW-0812">Transmembrane</keyword>
<dbReference type="InterPro" id="IPR045863">
    <property type="entry name" value="CorA_TM1_TM2"/>
</dbReference>
<dbReference type="GO" id="GO:0050897">
    <property type="term" value="F:cobalt ion binding"/>
    <property type="evidence" value="ECO:0007669"/>
    <property type="project" value="TreeGrafter"/>
</dbReference>
<dbReference type="FunFam" id="1.20.58.340:FF:000004">
    <property type="entry name" value="Magnesium transport protein CorA"/>
    <property type="match status" value="1"/>
</dbReference>
<dbReference type="GO" id="GO:0015095">
    <property type="term" value="F:magnesium ion transmembrane transporter activity"/>
    <property type="evidence" value="ECO:0007669"/>
    <property type="project" value="TreeGrafter"/>
</dbReference>
<feature type="transmembrane region" description="Helical" evidence="12">
    <location>
        <begin position="299"/>
        <end position="319"/>
    </location>
</feature>
<keyword evidence="6" id="KW-0460">Magnesium</keyword>
<comment type="function">
    <text evidence="11">Mediates influx of magnesium ions. Alternates between open and closed states. Activated by low cytoplasmic Mg(2+) levels. Inactive when cytoplasmic Mg(2+) levels are high.</text>
</comment>
<evidence type="ECO:0000256" key="3">
    <source>
        <dbReference type="ARBA" id="ARBA00022448"/>
    </source>
</evidence>
<proteinExistence type="inferred from homology"/>
<evidence type="ECO:0000256" key="6">
    <source>
        <dbReference type="ARBA" id="ARBA00022842"/>
    </source>
</evidence>
<evidence type="ECO:0000256" key="4">
    <source>
        <dbReference type="ARBA" id="ARBA00022475"/>
    </source>
</evidence>
<dbReference type="PANTHER" id="PTHR46494:SF1">
    <property type="entry name" value="CORA FAMILY METAL ION TRANSPORTER (EUROFUNG)"/>
    <property type="match status" value="1"/>
</dbReference>
<dbReference type="AlphaFoldDB" id="A0A1Y1QEL6"/>
<dbReference type="GO" id="GO:0015087">
    <property type="term" value="F:cobalt ion transmembrane transporter activity"/>
    <property type="evidence" value="ECO:0007669"/>
    <property type="project" value="TreeGrafter"/>
</dbReference>
<dbReference type="InterPro" id="IPR045861">
    <property type="entry name" value="CorA_cytoplasmic_dom"/>
</dbReference>
<protein>
    <recommendedName>
        <fullName evidence="15">Magnesium transporter CorA</fullName>
    </recommendedName>
</protein>
<comment type="subcellular location">
    <subcellularLocation>
        <location evidence="1">Cell membrane</location>
        <topology evidence="1">Multi-pass membrane protein</topology>
    </subcellularLocation>
</comment>
<evidence type="ECO:0000256" key="8">
    <source>
        <dbReference type="ARBA" id="ARBA00023065"/>
    </source>
</evidence>
<name>A0A1Y1QEL6_9GAMM</name>
<dbReference type="Proteomes" id="UP000192491">
    <property type="component" value="Unassembled WGS sequence"/>
</dbReference>
<comment type="similarity">
    <text evidence="2">Belongs to the CorA metal ion transporter (MIT) (TC 1.A.35) family.</text>
</comment>
<evidence type="ECO:0008006" key="15">
    <source>
        <dbReference type="Google" id="ProtNLM"/>
    </source>
</evidence>
<evidence type="ECO:0000256" key="12">
    <source>
        <dbReference type="SAM" id="Phobius"/>
    </source>
</evidence>
<evidence type="ECO:0000256" key="11">
    <source>
        <dbReference type="ARBA" id="ARBA00045497"/>
    </source>
</evidence>
<evidence type="ECO:0000313" key="14">
    <source>
        <dbReference type="Proteomes" id="UP000192491"/>
    </source>
</evidence>
<evidence type="ECO:0000256" key="2">
    <source>
        <dbReference type="ARBA" id="ARBA00009765"/>
    </source>
</evidence>
<feature type="transmembrane region" description="Helical" evidence="12">
    <location>
        <begin position="264"/>
        <end position="287"/>
    </location>
</feature>
<comment type="catalytic activity">
    <reaction evidence="10">
        <text>Mg(2+)(in) = Mg(2+)(out)</text>
        <dbReference type="Rhea" id="RHEA:29827"/>
        <dbReference type="ChEBI" id="CHEBI:18420"/>
    </reaction>
</comment>
<evidence type="ECO:0000256" key="10">
    <source>
        <dbReference type="ARBA" id="ARBA00034269"/>
    </source>
</evidence>
<keyword evidence="7 12" id="KW-1133">Transmembrane helix</keyword>
<dbReference type="Gene3D" id="1.20.58.340">
    <property type="entry name" value="Magnesium transport protein CorA, transmembrane region"/>
    <property type="match status" value="2"/>
</dbReference>
<dbReference type="CDD" id="cd12822">
    <property type="entry name" value="TmCorA-like"/>
    <property type="match status" value="1"/>
</dbReference>
<evidence type="ECO:0000256" key="7">
    <source>
        <dbReference type="ARBA" id="ARBA00022989"/>
    </source>
</evidence>
<gene>
    <name evidence="13" type="ORF">BWK73_38130</name>
</gene>
<reference evidence="13 14" key="1">
    <citation type="submission" date="2017-01" db="EMBL/GenBank/DDBJ databases">
        <title>Novel large sulfur bacteria in the metagenomes of groundwater-fed chemosynthetic microbial mats in the Lake Huron basin.</title>
        <authorList>
            <person name="Sharrar A.M."/>
            <person name="Flood B.E."/>
            <person name="Bailey J.V."/>
            <person name="Jones D.S."/>
            <person name="Biddanda B."/>
            <person name="Ruberg S.A."/>
            <person name="Marcus D.N."/>
            <person name="Dick G.J."/>
        </authorList>
    </citation>
    <scope>NUCLEOTIDE SEQUENCE [LARGE SCALE GENOMIC DNA]</scope>
    <source>
        <strain evidence="13">A8</strain>
    </source>
</reference>
<keyword evidence="9 12" id="KW-0472">Membrane</keyword>
<dbReference type="PANTHER" id="PTHR46494">
    <property type="entry name" value="CORA FAMILY METAL ION TRANSPORTER (EUROFUNG)"/>
    <property type="match status" value="1"/>
</dbReference>
<evidence type="ECO:0000256" key="5">
    <source>
        <dbReference type="ARBA" id="ARBA00022692"/>
    </source>
</evidence>
<keyword evidence="8" id="KW-0406">Ion transport</keyword>
<comment type="caution">
    <text evidence="13">The sequence shown here is derived from an EMBL/GenBank/DDBJ whole genome shotgun (WGS) entry which is preliminary data.</text>
</comment>
<evidence type="ECO:0000313" key="13">
    <source>
        <dbReference type="EMBL" id="OQX03859.1"/>
    </source>
</evidence>
<dbReference type="Gene3D" id="3.30.460.20">
    <property type="entry name" value="CorA soluble domain-like"/>
    <property type="match status" value="1"/>
</dbReference>
<keyword evidence="3" id="KW-0813">Transport</keyword>